<gene>
    <name evidence="3" type="ORF">EYC87_13875</name>
</gene>
<dbReference type="EMBL" id="SHNP01000005">
    <property type="protein sequence ID" value="MCX2974677.1"/>
    <property type="molecule type" value="Genomic_DNA"/>
</dbReference>
<dbReference type="Proteomes" id="UP001143307">
    <property type="component" value="Unassembled WGS sequence"/>
</dbReference>
<reference evidence="3" key="1">
    <citation type="submission" date="2019-02" db="EMBL/GenBank/DDBJ databases">
        <authorList>
            <person name="Li S.-H."/>
        </authorList>
    </citation>
    <scope>NUCLEOTIDE SEQUENCE</scope>
    <source>
        <strain evidence="3">IMCC8485</strain>
    </source>
</reference>
<dbReference type="InterPro" id="IPR010031">
    <property type="entry name" value="FAD_lactone_oxidase-like"/>
</dbReference>
<keyword evidence="1" id="KW-0285">Flavoprotein</keyword>
<dbReference type="PANTHER" id="PTHR43762:SF1">
    <property type="entry name" value="D-ARABINONO-1,4-LACTONE OXIDASE"/>
    <property type="match status" value="1"/>
</dbReference>
<dbReference type="InterPro" id="IPR016166">
    <property type="entry name" value="FAD-bd_PCMH"/>
</dbReference>
<accession>A0ABT3SXF2</accession>
<dbReference type="InterPro" id="IPR016169">
    <property type="entry name" value="FAD-bd_PCMH_sub2"/>
</dbReference>
<keyword evidence="4" id="KW-1185">Reference proteome</keyword>
<dbReference type="InterPro" id="IPR036318">
    <property type="entry name" value="FAD-bd_PCMH-like_sf"/>
</dbReference>
<feature type="domain" description="FAD-binding PCMH-type" evidence="2">
    <location>
        <begin position="10"/>
        <end position="177"/>
    </location>
</feature>
<proteinExistence type="predicted"/>
<dbReference type="InterPro" id="IPR006094">
    <property type="entry name" value="Oxid_FAD_bind_N"/>
</dbReference>
<dbReference type="PANTHER" id="PTHR43762">
    <property type="entry name" value="L-GULONOLACTONE OXIDASE"/>
    <property type="match status" value="1"/>
</dbReference>
<evidence type="ECO:0000313" key="4">
    <source>
        <dbReference type="Proteomes" id="UP001143307"/>
    </source>
</evidence>
<keyword evidence="1" id="KW-0274">FAD</keyword>
<dbReference type="Gene3D" id="3.30.465.10">
    <property type="match status" value="1"/>
</dbReference>
<evidence type="ECO:0000256" key="1">
    <source>
        <dbReference type="ARBA" id="ARBA00022827"/>
    </source>
</evidence>
<dbReference type="Pfam" id="PF01565">
    <property type="entry name" value="FAD_binding_4"/>
    <property type="match status" value="1"/>
</dbReference>
<name>A0ABT3SXF2_9GAMM</name>
<evidence type="ECO:0000313" key="3">
    <source>
        <dbReference type="EMBL" id="MCX2974677.1"/>
    </source>
</evidence>
<dbReference type="PROSITE" id="PS51387">
    <property type="entry name" value="FAD_PCMH"/>
    <property type="match status" value="1"/>
</dbReference>
<organism evidence="3 4">
    <name type="scientific">Candidatus Seongchinamella marina</name>
    <dbReference type="NCBI Taxonomy" id="2518990"/>
    <lineage>
        <taxon>Bacteria</taxon>
        <taxon>Pseudomonadati</taxon>
        <taxon>Pseudomonadota</taxon>
        <taxon>Gammaproteobacteria</taxon>
        <taxon>Cellvibrionales</taxon>
        <taxon>Halieaceae</taxon>
        <taxon>Seongchinamella</taxon>
    </lineage>
</organism>
<protein>
    <submittedName>
        <fullName evidence="3">FAD-binding oxidoreductase</fullName>
    </submittedName>
</protein>
<sequence length="433" mass="47436">MVMLDSWGRLGAEQHQAHYLHDANSVKDVVSAGPGLARGMGRSYGDVCLNPGGAVWDCLGLDKFIDFDPERGLLRCEAGVLLRDIQLLAVSRGWMLPVTPGSWFVTVGGAIANDVHGKNHHSFGTFGDHVRSLVIQRTDGQRMTCSRDTNQDWLSATAGGLGLTGLIVEAELQLRPVTGPLLDVDTQAFSGLGQFYQMSEDAKASWEYAVAWIDCAHPGSRRGIFMRANHRDVSADNFDSGIPRQFSLPVTPPVSLVNALTLKPFNAAYYRLHKWRAGKSVSHYQPYFYPLDKVGEWNRMYGPKGFYQYQCLIPGTNTEVVVEELLAAISAANCGSFLAVLKTFSKRPAAGLLSFPSEGTTLALDFPNRGLKTHDLFARLDSIVGSVGGRLYAAKDARMPKSLFESGYPRLEEFLAYRDPGISSGLSRRLLGD</sequence>
<evidence type="ECO:0000259" key="2">
    <source>
        <dbReference type="PROSITE" id="PS51387"/>
    </source>
</evidence>
<dbReference type="SUPFAM" id="SSF56176">
    <property type="entry name" value="FAD-binding/transporter-associated domain-like"/>
    <property type="match status" value="1"/>
</dbReference>
<comment type="caution">
    <text evidence="3">The sequence shown here is derived from an EMBL/GenBank/DDBJ whole genome shotgun (WGS) entry which is preliminary data.</text>
</comment>